<dbReference type="Gene3D" id="3.40.50.300">
    <property type="entry name" value="P-loop containing nucleotide triphosphate hydrolases"/>
    <property type="match status" value="1"/>
</dbReference>
<reference evidence="3 4" key="1">
    <citation type="journal article" date="2020" name="ISME J.">
        <title>Uncovering the hidden diversity of litter-decomposition mechanisms in mushroom-forming fungi.</title>
        <authorList>
            <person name="Floudas D."/>
            <person name="Bentzer J."/>
            <person name="Ahren D."/>
            <person name="Johansson T."/>
            <person name="Persson P."/>
            <person name="Tunlid A."/>
        </authorList>
    </citation>
    <scope>NUCLEOTIDE SEQUENCE [LARGE SCALE GENOMIC DNA]</scope>
    <source>
        <strain evidence="3 4">CBS 146.42</strain>
    </source>
</reference>
<dbReference type="SUPFAM" id="SSF52540">
    <property type="entry name" value="P-loop containing nucleoside triphosphate hydrolases"/>
    <property type="match status" value="1"/>
</dbReference>
<dbReference type="EMBL" id="JAACJO010000017">
    <property type="protein sequence ID" value="KAF5349221.1"/>
    <property type="molecule type" value="Genomic_DNA"/>
</dbReference>
<sequence length="501" mass="56825">MIMIFLAPFELGSTRRCNAAFCCDPPPFSHLTVSGLSQACADAMFHSAHHIVISGSKFIDASPPSNGLKELLKYSMPDAFHDSSARYPPPKCHPSTRKDYIDEITKWALSAQGRVEPILWLYGPFGVGKSAIAQSCAMYLERVTILVATLFFSRANPNREDPNRVFTSIAYQIATKCQVFSEILDTRIQQDPAVFTKSLPKQFEELLVQPLKQVGSATREFWLEGGTIIIDGLDECKGAAAQHAIVDIIAISVRDRTTPFRWFITSRSEANIFRTMKSSAVSAVSSHLELPVSREIDYQILLYLTDEFTKIREFHQLLPSWPSEDHLALLVAHAAGLFIYAATIIRFINDENSFGPEDQLRIVLKYVMTVSAKAGEANPLAEMDSLYILIVERIPPNLRLTVKRILFIHSLGSYFQGPITIASILNISVDQFRRCCTFIQSVMELRGETLNTMSMHFYHTSFLDFMKDPKRSKEFCIRGDFLIEYRRELLEWLHEILRTFL</sequence>
<protein>
    <recommendedName>
        <fullName evidence="2">Nephrocystin 3-like N-terminal domain-containing protein</fullName>
    </recommendedName>
</protein>
<dbReference type="InterPro" id="IPR027417">
    <property type="entry name" value="P-loop_NTPase"/>
</dbReference>
<organism evidence="3 4">
    <name type="scientific">Leucocoprinus leucothites</name>
    <dbReference type="NCBI Taxonomy" id="201217"/>
    <lineage>
        <taxon>Eukaryota</taxon>
        <taxon>Fungi</taxon>
        <taxon>Dikarya</taxon>
        <taxon>Basidiomycota</taxon>
        <taxon>Agaricomycotina</taxon>
        <taxon>Agaricomycetes</taxon>
        <taxon>Agaricomycetidae</taxon>
        <taxon>Agaricales</taxon>
        <taxon>Agaricineae</taxon>
        <taxon>Agaricaceae</taxon>
        <taxon>Leucocoprinus</taxon>
    </lineage>
</organism>
<evidence type="ECO:0000313" key="3">
    <source>
        <dbReference type="EMBL" id="KAF5349221.1"/>
    </source>
</evidence>
<evidence type="ECO:0000313" key="4">
    <source>
        <dbReference type="Proteomes" id="UP000559027"/>
    </source>
</evidence>
<dbReference type="Proteomes" id="UP000559027">
    <property type="component" value="Unassembled WGS sequence"/>
</dbReference>
<dbReference type="AlphaFoldDB" id="A0A8H5CWB1"/>
<evidence type="ECO:0000259" key="2">
    <source>
        <dbReference type="Pfam" id="PF24883"/>
    </source>
</evidence>
<dbReference type="InterPro" id="IPR056884">
    <property type="entry name" value="NPHP3-like_N"/>
</dbReference>
<accession>A0A8H5CWB1</accession>
<comment type="caution">
    <text evidence="3">The sequence shown here is derived from an EMBL/GenBank/DDBJ whole genome shotgun (WGS) entry which is preliminary data.</text>
</comment>
<evidence type="ECO:0000256" key="1">
    <source>
        <dbReference type="ARBA" id="ARBA00022737"/>
    </source>
</evidence>
<gene>
    <name evidence="3" type="ORF">D9756_009334</name>
</gene>
<keyword evidence="4" id="KW-1185">Reference proteome</keyword>
<keyword evidence="1" id="KW-0677">Repeat</keyword>
<name>A0A8H5CWB1_9AGAR</name>
<feature type="domain" description="Nephrocystin 3-like N-terminal" evidence="2">
    <location>
        <begin position="104"/>
        <end position="267"/>
    </location>
</feature>
<dbReference type="PANTHER" id="PTHR10039:SF16">
    <property type="entry name" value="GPI INOSITOL-DEACYLASE"/>
    <property type="match status" value="1"/>
</dbReference>
<dbReference type="Pfam" id="PF24883">
    <property type="entry name" value="NPHP3_N"/>
    <property type="match status" value="1"/>
</dbReference>
<dbReference type="OrthoDB" id="3038309at2759"/>
<proteinExistence type="predicted"/>
<dbReference type="PANTHER" id="PTHR10039">
    <property type="entry name" value="AMELOGENIN"/>
    <property type="match status" value="1"/>
</dbReference>